<evidence type="ECO:0000313" key="5">
    <source>
        <dbReference type="EMBL" id="GLK14996.1"/>
    </source>
</evidence>
<dbReference type="SUPFAM" id="SSF55729">
    <property type="entry name" value="Acyl-CoA N-acyltransferases (Nat)"/>
    <property type="match status" value="1"/>
</dbReference>
<evidence type="ECO:0000256" key="1">
    <source>
        <dbReference type="ARBA" id="ARBA00022679"/>
    </source>
</evidence>
<dbReference type="PROSITE" id="PS51186">
    <property type="entry name" value="GNAT"/>
    <property type="match status" value="1"/>
</dbReference>
<dbReference type="PANTHER" id="PTHR43877:SF2">
    <property type="entry name" value="AMINOALKYLPHOSPHONATE N-ACETYLTRANSFERASE-RELATED"/>
    <property type="match status" value="1"/>
</dbReference>
<dbReference type="EMBL" id="BSEV01000040">
    <property type="protein sequence ID" value="GLK14996.1"/>
    <property type="molecule type" value="Genomic_DNA"/>
</dbReference>
<evidence type="ECO:0000256" key="3">
    <source>
        <dbReference type="SAM" id="MobiDB-lite"/>
    </source>
</evidence>
<reference evidence="5" key="2">
    <citation type="submission" date="2023-01" db="EMBL/GenBank/DDBJ databases">
        <authorList>
            <person name="Sun Q."/>
            <person name="Evtushenko L."/>
        </authorList>
    </citation>
    <scope>NUCLEOTIDE SEQUENCE</scope>
    <source>
        <strain evidence="5">VKM Ac-2007</strain>
    </source>
</reference>
<dbReference type="CDD" id="cd04301">
    <property type="entry name" value="NAT_SF"/>
    <property type="match status" value="1"/>
</dbReference>
<comment type="caution">
    <text evidence="5">The sequence shown here is derived from an EMBL/GenBank/DDBJ whole genome shotgun (WGS) entry which is preliminary data.</text>
</comment>
<dbReference type="Pfam" id="PF00583">
    <property type="entry name" value="Acetyltransf_1"/>
    <property type="match status" value="1"/>
</dbReference>
<dbReference type="InterPro" id="IPR016181">
    <property type="entry name" value="Acyl_CoA_acyltransferase"/>
</dbReference>
<keyword evidence="1" id="KW-0808">Transferase</keyword>
<name>A0A9W6MI59_9ACTN</name>
<dbReference type="Proteomes" id="UP001143474">
    <property type="component" value="Unassembled WGS sequence"/>
</dbReference>
<reference evidence="5" key="1">
    <citation type="journal article" date="2014" name="Int. J. Syst. Evol. Microbiol.">
        <title>Complete genome sequence of Corynebacterium casei LMG S-19264T (=DSM 44701T), isolated from a smear-ripened cheese.</title>
        <authorList>
            <consortium name="US DOE Joint Genome Institute (JGI-PGF)"/>
            <person name="Walter F."/>
            <person name="Albersmeier A."/>
            <person name="Kalinowski J."/>
            <person name="Ruckert C."/>
        </authorList>
    </citation>
    <scope>NUCLEOTIDE SEQUENCE</scope>
    <source>
        <strain evidence="5">VKM Ac-2007</strain>
    </source>
</reference>
<accession>A0A9W6MI59</accession>
<dbReference type="GO" id="GO:0016747">
    <property type="term" value="F:acyltransferase activity, transferring groups other than amino-acyl groups"/>
    <property type="evidence" value="ECO:0007669"/>
    <property type="project" value="InterPro"/>
</dbReference>
<feature type="domain" description="N-acetyltransferase" evidence="4">
    <location>
        <begin position="54"/>
        <end position="197"/>
    </location>
</feature>
<dbReference type="InterPro" id="IPR050832">
    <property type="entry name" value="Bact_Acetyltransf"/>
</dbReference>
<proteinExistence type="predicted"/>
<evidence type="ECO:0000259" key="4">
    <source>
        <dbReference type="PROSITE" id="PS51186"/>
    </source>
</evidence>
<evidence type="ECO:0000313" key="6">
    <source>
        <dbReference type="Proteomes" id="UP001143474"/>
    </source>
</evidence>
<dbReference type="InterPro" id="IPR000182">
    <property type="entry name" value="GNAT_dom"/>
</dbReference>
<dbReference type="Gene3D" id="3.40.630.30">
    <property type="match status" value="1"/>
</dbReference>
<dbReference type="AlphaFoldDB" id="A0A9W6MI59"/>
<protein>
    <recommendedName>
        <fullName evidence="4">N-acetyltransferase domain-containing protein</fullName>
    </recommendedName>
</protein>
<gene>
    <name evidence="5" type="ORF">GCM10017600_84090</name>
</gene>
<feature type="region of interest" description="Disordered" evidence="3">
    <location>
        <begin position="1"/>
        <end position="33"/>
    </location>
</feature>
<dbReference type="PANTHER" id="PTHR43877">
    <property type="entry name" value="AMINOALKYLPHOSPHONATE N-ACETYLTRANSFERASE-RELATED-RELATED"/>
    <property type="match status" value="1"/>
</dbReference>
<organism evidence="5 6">
    <name type="scientific">Streptosporangium carneum</name>
    <dbReference type="NCBI Taxonomy" id="47481"/>
    <lineage>
        <taxon>Bacteria</taxon>
        <taxon>Bacillati</taxon>
        <taxon>Actinomycetota</taxon>
        <taxon>Actinomycetes</taxon>
        <taxon>Streptosporangiales</taxon>
        <taxon>Streptosporangiaceae</taxon>
        <taxon>Streptosporangium</taxon>
    </lineage>
</organism>
<keyword evidence="6" id="KW-1185">Reference proteome</keyword>
<keyword evidence="2" id="KW-0012">Acyltransferase</keyword>
<feature type="compositionally biased region" description="Basic and acidic residues" evidence="3">
    <location>
        <begin position="1"/>
        <end position="18"/>
    </location>
</feature>
<sequence length="197" mass="21581">MSREHWAKLAERTHDTGRADLPAPLPEPTGHGHEARIQTVMGNEPHPTGAGNIERMRLAGEGDRAAVERLVRDAYTPWIEVVGMRPLPMEADYAALIAAGLVHVTDGLEGLVVLVPEDGVLLVENVAVRPELHGKGIGRALMAYAEEEARRLELPALRLYTNVKMAANIAMYESLGFIETGREGIEGRLAVLMRKRL</sequence>
<evidence type="ECO:0000256" key="2">
    <source>
        <dbReference type="ARBA" id="ARBA00023315"/>
    </source>
</evidence>